<reference evidence="1 2" key="1">
    <citation type="submission" date="2024-03" db="EMBL/GenBank/DDBJ databases">
        <title>Natural products discovery in diverse microorganisms through a two-stage MS feature dereplication strategy.</title>
        <authorList>
            <person name="Zhang R."/>
        </authorList>
    </citation>
    <scope>NUCLEOTIDE SEQUENCE [LARGE SCALE GENOMIC DNA]</scope>
    <source>
        <strain evidence="1 2">18930</strain>
    </source>
</reference>
<dbReference type="EMBL" id="CP147846">
    <property type="protein sequence ID" value="WXG71870.1"/>
    <property type="molecule type" value="Genomic_DNA"/>
</dbReference>
<evidence type="ECO:0000313" key="2">
    <source>
        <dbReference type="Proteomes" id="UP001432000"/>
    </source>
</evidence>
<accession>A0ABZ2PUC2</accession>
<sequence>MLDSVKNEVYGELLLAQQMELRAVTNFSRSDLQQLLRWRDGGADQCVCG</sequence>
<protein>
    <submittedName>
        <fullName evidence="1">Uncharacterized protein</fullName>
    </submittedName>
</protein>
<proteinExistence type="predicted"/>
<gene>
    <name evidence="1" type="ORF">WDS16_03425</name>
</gene>
<organism evidence="1 2">
    <name type="scientific">Rhodococcus sovatensis</name>
    <dbReference type="NCBI Taxonomy" id="1805840"/>
    <lineage>
        <taxon>Bacteria</taxon>
        <taxon>Bacillati</taxon>
        <taxon>Actinomycetota</taxon>
        <taxon>Actinomycetes</taxon>
        <taxon>Mycobacteriales</taxon>
        <taxon>Nocardiaceae</taxon>
        <taxon>Rhodococcus</taxon>
    </lineage>
</organism>
<dbReference type="Proteomes" id="UP001432000">
    <property type="component" value="Chromosome"/>
</dbReference>
<name>A0ABZ2PUC2_9NOCA</name>
<keyword evidence="2" id="KW-1185">Reference proteome</keyword>
<evidence type="ECO:0000313" key="1">
    <source>
        <dbReference type="EMBL" id="WXG71870.1"/>
    </source>
</evidence>